<organism evidence="1 2">
    <name type="scientific">Periplaneta americana</name>
    <name type="common">American cockroach</name>
    <name type="synonym">Blatta americana</name>
    <dbReference type="NCBI Taxonomy" id="6978"/>
    <lineage>
        <taxon>Eukaryota</taxon>
        <taxon>Metazoa</taxon>
        <taxon>Ecdysozoa</taxon>
        <taxon>Arthropoda</taxon>
        <taxon>Hexapoda</taxon>
        <taxon>Insecta</taxon>
        <taxon>Pterygota</taxon>
        <taxon>Neoptera</taxon>
        <taxon>Polyneoptera</taxon>
        <taxon>Dictyoptera</taxon>
        <taxon>Blattodea</taxon>
        <taxon>Blattoidea</taxon>
        <taxon>Blattidae</taxon>
        <taxon>Blattinae</taxon>
        <taxon>Periplaneta</taxon>
    </lineage>
</organism>
<dbReference type="EMBL" id="JAJSOF020000025">
    <property type="protein sequence ID" value="KAJ4434543.1"/>
    <property type="molecule type" value="Genomic_DNA"/>
</dbReference>
<accession>A0ABQ8SKL0</accession>
<proteinExistence type="predicted"/>
<comment type="caution">
    <text evidence="1">The sequence shown here is derived from an EMBL/GenBank/DDBJ whole genome shotgun (WGS) entry which is preliminary data.</text>
</comment>
<evidence type="ECO:0000313" key="1">
    <source>
        <dbReference type="EMBL" id="KAJ4434543.1"/>
    </source>
</evidence>
<sequence>MWFTRSTVPLITELLRLSYVERYEIFEVTCTCSSRGGEISIVTRTFLLSERLSKWSGLYTQLGFSDIGSNVAREHYGAIASGANMVPRDGRVYILTFKKKKKKKKKKKDAAQNPKTVNEVIYRDLTITPFGGICAVFVAPETYNSNDNECSKLELQSTPRESHLSFCNDTLEIA</sequence>
<dbReference type="Proteomes" id="UP001148838">
    <property type="component" value="Unassembled WGS sequence"/>
</dbReference>
<evidence type="ECO:0000313" key="2">
    <source>
        <dbReference type="Proteomes" id="UP001148838"/>
    </source>
</evidence>
<gene>
    <name evidence="1" type="ORF">ANN_23105</name>
</gene>
<protein>
    <submittedName>
        <fullName evidence="1">Uncharacterized protein</fullName>
    </submittedName>
</protein>
<keyword evidence="2" id="KW-1185">Reference proteome</keyword>
<reference evidence="1 2" key="1">
    <citation type="journal article" date="2022" name="Allergy">
        <title>Genome assembly and annotation of Periplaneta americana reveal a comprehensive cockroach allergen profile.</title>
        <authorList>
            <person name="Wang L."/>
            <person name="Xiong Q."/>
            <person name="Saelim N."/>
            <person name="Wang L."/>
            <person name="Nong W."/>
            <person name="Wan A.T."/>
            <person name="Shi M."/>
            <person name="Liu X."/>
            <person name="Cao Q."/>
            <person name="Hui J.H.L."/>
            <person name="Sookrung N."/>
            <person name="Leung T.F."/>
            <person name="Tungtrongchitr A."/>
            <person name="Tsui S.K.W."/>
        </authorList>
    </citation>
    <scope>NUCLEOTIDE SEQUENCE [LARGE SCALE GENOMIC DNA]</scope>
    <source>
        <strain evidence="1">PWHHKU_190912</strain>
    </source>
</reference>
<name>A0ABQ8SKL0_PERAM</name>